<comment type="caution">
    <text evidence="1">The sequence shown here is derived from an EMBL/GenBank/DDBJ whole genome shotgun (WGS) entry which is preliminary data.</text>
</comment>
<evidence type="ECO:0000313" key="1">
    <source>
        <dbReference type="EMBL" id="KKL24729.1"/>
    </source>
</evidence>
<reference evidence="1" key="1">
    <citation type="journal article" date="2015" name="Nature">
        <title>Complex archaea that bridge the gap between prokaryotes and eukaryotes.</title>
        <authorList>
            <person name="Spang A."/>
            <person name="Saw J.H."/>
            <person name="Jorgensen S.L."/>
            <person name="Zaremba-Niedzwiedzka K."/>
            <person name="Martijn J."/>
            <person name="Lind A.E."/>
            <person name="van Eijk R."/>
            <person name="Schleper C."/>
            <person name="Guy L."/>
            <person name="Ettema T.J."/>
        </authorList>
    </citation>
    <scope>NUCLEOTIDE SEQUENCE</scope>
</reference>
<dbReference type="EMBL" id="LAZR01036481">
    <property type="protein sequence ID" value="KKL24729.1"/>
    <property type="molecule type" value="Genomic_DNA"/>
</dbReference>
<dbReference type="AlphaFoldDB" id="A0A0F9BS37"/>
<organism evidence="1">
    <name type="scientific">marine sediment metagenome</name>
    <dbReference type="NCBI Taxonomy" id="412755"/>
    <lineage>
        <taxon>unclassified sequences</taxon>
        <taxon>metagenomes</taxon>
        <taxon>ecological metagenomes</taxon>
    </lineage>
</organism>
<gene>
    <name evidence="1" type="ORF">LCGC14_2412430</name>
</gene>
<sequence length="109" mass="12832">MGIPMLRFYRDREGLDVRQNKLIFEGPGAIPEYVYAIRLFDGDSDEIIWTRPKVKVRWHPDRPGRAFHSIIDCDGVSLDLYIVKDLWKFEQPNAYVYEATYEEAQPPPE</sequence>
<accession>A0A0F9BS37</accession>
<protein>
    <submittedName>
        <fullName evidence="1">Uncharacterized protein</fullName>
    </submittedName>
</protein>
<name>A0A0F9BS37_9ZZZZ</name>
<proteinExistence type="predicted"/>